<dbReference type="EMBL" id="NEVH01002992">
    <property type="protein sequence ID" value="PNF40941.1"/>
    <property type="molecule type" value="Genomic_DNA"/>
</dbReference>
<dbReference type="GO" id="GO:0140291">
    <property type="term" value="P:peptidyl-glutamate ADP-deribosylation"/>
    <property type="evidence" value="ECO:0007669"/>
    <property type="project" value="TreeGrafter"/>
</dbReference>
<dbReference type="PANTHER" id="PTHR12521:SF0">
    <property type="entry name" value="ADP-RIBOSE GLYCOHYDROLASE OARD1"/>
    <property type="match status" value="1"/>
</dbReference>
<dbReference type="PANTHER" id="PTHR12521">
    <property type="entry name" value="PROTEIN C6ORF130"/>
    <property type="match status" value="1"/>
</dbReference>
<feature type="region of interest" description="Disordered" evidence="1">
    <location>
        <begin position="177"/>
        <end position="325"/>
    </location>
</feature>
<dbReference type="OrthoDB" id="2155246at2759"/>
<evidence type="ECO:0000259" key="2">
    <source>
        <dbReference type="PROSITE" id="PS51154"/>
    </source>
</evidence>
<feature type="region of interest" description="Disordered" evidence="1">
    <location>
        <begin position="1"/>
        <end position="117"/>
    </location>
</feature>
<reference evidence="3 4" key="1">
    <citation type="submission" date="2017-12" db="EMBL/GenBank/DDBJ databases">
        <title>Hemimetabolous genomes reveal molecular basis of termite eusociality.</title>
        <authorList>
            <person name="Harrison M.C."/>
            <person name="Jongepier E."/>
            <person name="Robertson H.M."/>
            <person name="Arning N."/>
            <person name="Bitard-Feildel T."/>
            <person name="Chao H."/>
            <person name="Childers C.P."/>
            <person name="Dinh H."/>
            <person name="Doddapaneni H."/>
            <person name="Dugan S."/>
            <person name="Gowin J."/>
            <person name="Greiner C."/>
            <person name="Han Y."/>
            <person name="Hu H."/>
            <person name="Hughes D.S.T."/>
            <person name="Huylmans A.-K."/>
            <person name="Kemena C."/>
            <person name="Kremer L.P.M."/>
            <person name="Lee S.L."/>
            <person name="Lopez-Ezquerra A."/>
            <person name="Mallet L."/>
            <person name="Monroy-Kuhn J.M."/>
            <person name="Moser A."/>
            <person name="Murali S.C."/>
            <person name="Muzny D.M."/>
            <person name="Otani S."/>
            <person name="Piulachs M.-D."/>
            <person name="Poelchau M."/>
            <person name="Qu J."/>
            <person name="Schaub F."/>
            <person name="Wada-Katsumata A."/>
            <person name="Worley K.C."/>
            <person name="Xie Q."/>
            <person name="Ylla G."/>
            <person name="Poulsen M."/>
            <person name="Gibbs R.A."/>
            <person name="Schal C."/>
            <person name="Richards S."/>
            <person name="Belles X."/>
            <person name="Korb J."/>
            <person name="Bornberg-Bauer E."/>
        </authorList>
    </citation>
    <scope>NUCLEOTIDE SEQUENCE [LARGE SCALE GENOMIC DNA]</scope>
    <source>
        <tissue evidence="3">Whole body</tissue>
    </source>
</reference>
<dbReference type="InterPro" id="IPR043472">
    <property type="entry name" value="Macro_dom-like"/>
</dbReference>
<dbReference type="CDD" id="cd02901">
    <property type="entry name" value="Macro_Poa1p-like"/>
    <property type="match status" value="1"/>
</dbReference>
<name>A0A2J7RJD3_9NEOP</name>
<dbReference type="AlphaFoldDB" id="A0A2J7RJD3"/>
<dbReference type="EMBL" id="NEVH01002992">
    <property type="protein sequence ID" value="PNF40937.1"/>
    <property type="molecule type" value="Genomic_DNA"/>
</dbReference>
<feature type="compositionally biased region" description="Polar residues" evidence="1">
    <location>
        <begin position="97"/>
        <end position="108"/>
    </location>
</feature>
<dbReference type="PROSITE" id="PS51154">
    <property type="entry name" value="MACRO"/>
    <property type="match status" value="1"/>
</dbReference>
<feature type="domain" description="Macro" evidence="2">
    <location>
        <begin position="316"/>
        <end position="481"/>
    </location>
</feature>
<accession>A0A2J7RJD3</accession>
<dbReference type="SMART" id="SM00506">
    <property type="entry name" value="A1pp"/>
    <property type="match status" value="1"/>
</dbReference>
<gene>
    <name evidence="3" type="ORF">B7P43_G08842</name>
</gene>
<sequence>MSKHHKGGNRRKWSSGSSRSAKKEVPVADNITQPRNFKETPAARQGRNPVISELKHQHESCVDVNKDSLQQMGSPDDGNQPESQDANGGSHLVADQASGTQTEHSAQSEYEELPADSSGTTACGMSFLYKCLECQHDNPILREMVYTHPKKDYYIGLLKQQHADHEAKCSAVSKGAAELKTPRQKNSDSQAVYDCSSAKNQRSSSFPVGRSHSDTTTNDEDKDDNRMDVCNAEERSSLGTPMPAEGRDWFEDSQTEDGEENWDDGMQQGNRRGAVEDHSRERRGESYKRGRQDTDNWRRQDNRRPQDNDSGWSRDDRGKSRGNKKYKIVKEVDGDLFTAPKEYSLAHCVATDMRMGSGIAVSFRQNFKRVGELLDQRARVGHIAVLEHEGRFIYYLVTKRYSNEKPFFQDLVSSLEKMRNHCAEHKVKFLAMPRIGCGLDRLEWREVKPKIEELFSELDISITVYNYNQPEKEEDQYPKSKKTLVVRHQPYPLVDIESLTALLFFGSEDGSVDNCGKTLDCKFNFLPDYKRQMKRIRDIIRLEKKNEVLYGLIVRQKQTDVFSYVNFEKCLYELRKLIKKDDFKYIGIEAFCVNDDEDTMEKVISVMKGVLLAPGLELYVCWPKELAHCHTWSGETR</sequence>
<feature type="compositionally biased region" description="Basic and acidic residues" evidence="1">
    <location>
        <begin position="223"/>
        <end position="236"/>
    </location>
</feature>
<keyword evidence="4" id="KW-1185">Reference proteome</keyword>
<evidence type="ECO:0000313" key="4">
    <source>
        <dbReference type="Proteomes" id="UP000235965"/>
    </source>
</evidence>
<feature type="compositionally biased region" description="Polar residues" evidence="1">
    <location>
        <begin position="197"/>
        <end position="206"/>
    </location>
</feature>
<proteinExistence type="predicted"/>
<evidence type="ECO:0000256" key="1">
    <source>
        <dbReference type="SAM" id="MobiDB-lite"/>
    </source>
</evidence>
<dbReference type="InterPro" id="IPR002589">
    <property type="entry name" value="Macro_dom"/>
</dbReference>
<comment type="caution">
    <text evidence="3">The sequence shown here is derived from an EMBL/GenBank/DDBJ whole genome shotgun (WGS) entry which is preliminary data.</text>
</comment>
<feature type="compositionally biased region" description="Basic and acidic residues" evidence="1">
    <location>
        <begin position="53"/>
        <end position="66"/>
    </location>
</feature>
<feature type="compositionally biased region" description="Basic residues" evidence="1">
    <location>
        <begin position="1"/>
        <end position="13"/>
    </location>
</feature>
<organism evidence="3 4">
    <name type="scientific">Cryptotermes secundus</name>
    <dbReference type="NCBI Taxonomy" id="105785"/>
    <lineage>
        <taxon>Eukaryota</taxon>
        <taxon>Metazoa</taxon>
        <taxon>Ecdysozoa</taxon>
        <taxon>Arthropoda</taxon>
        <taxon>Hexapoda</taxon>
        <taxon>Insecta</taxon>
        <taxon>Pterygota</taxon>
        <taxon>Neoptera</taxon>
        <taxon>Polyneoptera</taxon>
        <taxon>Dictyoptera</taxon>
        <taxon>Blattodea</taxon>
        <taxon>Blattoidea</taxon>
        <taxon>Termitoidae</taxon>
        <taxon>Kalotermitidae</taxon>
        <taxon>Cryptotermitinae</taxon>
        <taxon>Cryptotermes</taxon>
    </lineage>
</organism>
<evidence type="ECO:0000313" key="3">
    <source>
        <dbReference type="EMBL" id="PNF40941.1"/>
    </source>
</evidence>
<feature type="compositionally biased region" description="Basic and acidic residues" evidence="1">
    <location>
        <begin position="273"/>
        <end position="319"/>
    </location>
</feature>
<feature type="compositionally biased region" description="Acidic residues" evidence="1">
    <location>
        <begin position="251"/>
        <end position="263"/>
    </location>
</feature>
<dbReference type="Proteomes" id="UP000235965">
    <property type="component" value="Unassembled WGS sequence"/>
</dbReference>
<protein>
    <submittedName>
        <fullName evidence="3">O-acetyl-ADP-ribose deacetylase 1</fullName>
    </submittedName>
</protein>
<dbReference type="InterPro" id="IPR050892">
    <property type="entry name" value="ADP-ribose_metab_enzymes"/>
</dbReference>
<dbReference type="SUPFAM" id="SSF52949">
    <property type="entry name" value="Macro domain-like"/>
    <property type="match status" value="1"/>
</dbReference>
<dbReference type="Gene3D" id="3.40.220.10">
    <property type="entry name" value="Leucine Aminopeptidase, subunit E, domain 1"/>
    <property type="match status" value="1"/>
</dbReference>